<comment type="caution">
    <text evidence="10">The sequence shown here is derived from an EMBL/GenBank/DDBJ whole genome shotgun (WGS) entry which is preliminary data.</text>
</comment>
<evidence type="ECO:0000259" key="9">
    <source>
        <dbReference type="PROSITE" id="PS50928"/>
    </source>
</evidence>
<dbReference type="RefSeq" id="WP_124694351.1">
    <property type="nucleotide sequence ID" value="NZ_JBHUFE010000016.1"/>
</dbReference>
<feature type="transmembrane region" description="Helical" evidence="8">
    <location>
        <begin position="91"/>
        <end position="111"/>
    </location>
</feature>
<dbReference type="Proteomes" id="UP000282529">
    <property type="component" value="Unassembled WGS sequence"/>
</dbReference>
<keyword evidence="3 8" id="KW-0813">Transport</keyword>
<feature type="transmembrane region" description="Helical" evidence="8">
    <location>
        <begin position="20"/>
        <end position="43"/>
    </location>
</feature>
<dbReference type="SUPFAM" id="SSF161098">
    <property type="entry name" value="MetI-like"/>
    <property type="match status" value="1"/>
</dbReference>
<keyword evidence="6 8" id="KW-1133">Transmembrane helix</keyword>
<dbReference type="EMBL" id="RQPI01000001">
    <property type="protein sequence ID" value="RQW13710.1"/>
    <property type="molecule type" value="Genomic_DNA"/>
</dbReference>
<dbReference type="PANTHER" id="PTHR30450:SF1">
    <property type="entry name" value="D-METHIONINE TRANSPORT SYSTEM PERMEASE PROTEIN METI-RELATED"/>
    <property type="match status" value="1"/>
</dbReference>
<accession>A0A3N9PDS8</accession>
<dbReference type="PANTHER" id="PTHR30450">
    <property type="entry name" value="ABC TRANSPORTER PERMEASE"/>
    <property type="match status" value="1"/>
</dbReference>
<dbReference type="InterPro" id="IPR000515">
    <property type="entry name" value="MetI-like"/>
</dbReference>
<sequence>MLSLSVTGLITDLIKAFMETFLMCGISIFISIVLGLPLGLFIYITREGLFWQNRILHLIGGLLVNIVRSTPFVILLVLLIPVTHMLTGTTIGPLAASVPLSVAAVAFYARLVEGSLVEVDKGVLEAATAMGATNGRIIREVLLVEALPGLLRGLTVTVVSLVGYTAMAGIVGGGGVGDLAIRFGYYRYETNVMIITVVLLIVLVQVIQSLGELIAGETDKR</sequence>
<protein>
    <submittedName>
        <fullName evidence="10">ABC transporter permease</fullName>
    </submittedName>
</protein>
<keyword evidence="7 8" id="KW-0472">Membrane</keyword>
<feature type="transmembrane region" description="Helical" evidence="8">
    <location>
        <begin position="149"/>
        <end position="172"/>
    </location>
</feature>
<feature type="transmembrane region" description="Helical" evidence="8">
    <location>
        <begin position="192"/>
        <end position="215"/>
    </location>
</feature>
<gene>
    <name evidence="10" type="ORF">EH198_04760</name>
</gene>
<dbReference type="GO" id="GO:0048473">
    <property type="term" value="P:D-methionine transmembrane transport"/>
    <property type="evidence" value="ECO:0007669"/>
    <property type="project" value="TreeGrafter"/>
</dbReference>
<evidence type="ECO:0000256" key="8">
    <source>
        <dbReference type="RuleBase" id="RU363032"/>
    </source>
</evidence>
<feature type="transmembrane region" description="Helical" evidence="8">
    <location>
        <begin position="55"/>
        <end position="79"/>
    </location>
</feature>
<dbReference type="Pfam" id="PF00528">
    <property type="entry name" value="BPD_transp_1"/>
    <property type="match status" value="1"/>
</dbReference>
<proteinExistence type="inferred from homology"/>
<dbReference type="InterPro" id="IPR051322">
    <property type="entry name" value="AA_ABC_Transporter_Permease"/>
</dbReference>
<dbReference type="PROSITE" id="PS50928">
    <property type="entry name" value="ABC_TM1"/>
    <property type="match status" value="1"/>
</dbReference>
<comment type="subcellular location">
    <subcellularLocation>
        <location evidence="1 8">Cell membrane</location>
        <topology evidence="1 8">Multi-pass membrane protein</topology>
    </subcellularLocation>
</comment>
<organism evidence="10 11">
    <name type="scientific">Paenibacillus rhizophilus</name>
    <dbReference type="NCBI Taxonomy" id="1850366"/>
    <lineage>
        <taxon>Bacteria</taxon>
        <taxon>Bacillati</taxon>
        <taxon>Bacillota</taxon>
        <taxon>Bacilli</taxon>
        <taxon>Bacillales</taxon>
        <taxon>Paenibacillaceae</taxon>
        <taxon>Paenibacillus</taxon>
    </lineage>
</organism>
<dbReference type="FunFam" id="1.10.3720.10:FF:000002">
    <property type="entry name" value="D-methionine ABC transporter permease MetI"/>
    <property type="match status" value="1"/>
</dbReference>
<evidence type="ECO:0000256" key="1">
    <source>
        <dbReference type="ARBA" id="ARBA00004651"/>
    </source>
</evidence>
<dbReference type="OrthoDB" id="9793490at2"/>
<keyword evidence="4" id="KW-1003">Cell membrane</keyword>
<evidence type="ECO:0000256" key="5">
    <source>
        <dbReference type="ARBA" id="ARBA00022692"/>
    </source>
</evidence>
<evidence type="ECO:0000256" key="2">
    <source>
        <dbReference type="ARBA" id="ARBA00007069"/>
    </source>
</evidence>
<dbReference type="CDD" id="cd06261">
    <property type="entry name" value="TM_PBP2"/>
    <property type="match status" value="1"/>
</dbReference>
<evidence type="ECO:0000313" key="11">
    <source>
        <dbReference type="Proteomes" id="UP000282529"/>
    </source>
</evidence>
<name>A0A3N9PDS8_9BACL</name>
<feature type="domain" description="ABC transmembrane type-1" evidence="9">
    <location>
        <begin position="17"/>
        <end position="211"/>
    </location>
</feature>
<comment type="similarity">
    <text evidence="2">Belongs to the binding-protein-dependent transport system permease family. CysTW subfamily.</text>
</comment>
<evidence type="ECO:0000256" key="6">
    <source>
        <dbReference type="ARBA" id="ARBA00022989"/>
    </source>
</evidence>
<evidence type="ECO:0000256" key="3">
    <source>
        <dbReference type="ARBA" id="ARBA00022448"/>
    </source>
</evidence>
<dbReference type="Gene3D" id="1.10.3720.10">
    <property type="entry name" value="MetI-like"/>
    <property type="match status" value="1"/>
</dbReference>
<keyword evidence="11" id="KW-1185">Reference proteome</keyword>
<dbReference type="GO" id="GO:0005886">
    <property type="term" value="C:plasma membrane"/>
    <property type="evidence" value="ECO:0007669"/>
    <property type="project" value="UniProtKB-SubCell"/>
</dbReference>
<dbReference type="AlphaFoldDB" id="A0A3N9PDS8"/>
<dbReference type="InterPro" id="IPR035906">
    <property type="entry name" value="MetI-like_sf"/>
</dbReference>
<reference evidence="10 11" key="1">
    <citation type="submission" date="2018-11" db="EMBL/GenBank/DDBJ databases">
        <title>Genome sequence of strain 7197.</title>
        <authorList>
            <person name="Gao J."/>
            <person name="Sun J."/>
        </authorList>
    </citation>
    <scope>NUCLEOTIDE SEQUENCE [LARGE SCALE GENOMIC DNA]</scope>
    <source>
        <strain evidence="10 11">7197</strain>
    </source>
</reference>
<keyword evidence="5 8" id="KW-0812">Transmembrane</keyword>
<evidence type="ECO:0000256" key="4">
    <source>
        <dbReference type="ARBA" id="ARBA00022475"/>
    </source>
</evidence>
<evidence type="ECO:0000313" key="10">
    <source>
        <dbReference type="EMBL" id="RQW13710.1"/>
    </source>
</evidence>
<evidence type="ECO:0000256" key="7">
    <source>
        <dbReference type="ARBA" id="ARBA00023136"/>
    </source>
</evidence>